<dbReference type="InterPro" id="IPR000086">
    <property type="entry name" value="NUDIX_hydrolase_dom"/>
</dbReference>
<feature type="domain" description="Nudix hydrolase" evidence="1">
    <location>
        <begin position="28"/>
        <end position="157"/>
    </location>
</feature>
<dbReference type="SUPFAM" id="SSF55811">
    <property type="entry name" value="Nudix"/>
    <property type="match status" value="1"/>
</dbReference>
<dbReference type="Pfam" id="PF00293">
    <property type="entry name" value="NUDIX"/>
    <property type="match status" value="1"/>
</dbReference>
<dbReference type="STRING" id="1397694.GCA_000702585_00479"/>
<proteinExistence type="predicted"/>
<evidence type="ECO:0000313" key="3">
    <source>
        <dbReference type="Proteomes" id="UP000254060"/>
    </source>
</evidence>
<dbReference type="CDD" id="cd04693">
    <property type="entry name" value="NUDIX_Hydrolase"/>
    <property type="match status" value="1"/>
</dbReference>
<dbReference type="PANTHER" id="PTHR10885">
    <property type="entry name" value="ISOPENTENYL-DIPHOSPHATE DELTA-ISOMERASE"/>
    <property type="match status" value="1"/>
</dbReference>
<dbReference type="EMBL" id="UGGP01000001">
    <property type="protein sequence ID" value="STO09619.1"/>
    <property type="molecule type" value="Genomic_DNA"/>
</dbReference>
<dbReference type="Proteomes" id="UP000254060">
    <property type="component" value="Unassembled WGS sequence"/>
</dbReference>
<dbReference type="OrthoDB" id="9786032at2"/>
<dbReference type="PROSITE" id="PS51462">
    <property type="entry name" value="NUDIX"/>
    <property type="match status" value="1"/>
</dbReference>
<accession>A0A377FXS4</accession>
<evidence type="ECO:0000313" key="2">
    <source>
        <dbReference type="EMBL" id="STO09619.1"/>
    </source>
</evidence>
<dbReference type="GO" id="GO:0004452">
    <property type="term" value="F:isopentenyl-diphosphate delta-isomerase activity"/>
    <property type="evidence" value="ECO:0007669"/>
    <property type="project" value="UniProtKB-EC"/>
</dbReference>
<name>A0A377FXS4_9BACL</name>
<reference evidence="2 3" key="1">
    <citation type="submission" date="2018-06" db="EMBL/GenBank/DDBJ databases">
        <authorList>
            <consortium name="Pathogen Informatics"/>
            <person name="Doyle S."/>
        </authorList>
    </citation>
    <scope>NUCLEOTIDE SEQUENCE [LARGE SCALE GENOMIC DNA]</scope>
    <source>
        <strain evidence="2 3">NCTC13163</strain>
    </source>
</reference>
<dbReference type="RefSeq" id="WP_029333978.1">
    <property type="nucleotide sequence ID" value="NZ_UGGP01000001.1"/>
</dbReference>
<evidence type="ECO:0000259" key="1">
    <source>
        <dbReference type="PROSITE" id="PS51462"/>
    </source>
</evidence>
<dbReference type="InterPro" id="IPR015797">
    <property type="entry name" value="NUDIX_hydrolase-like_dom_sf"/>
</dbReference>
<protein>
    <submittedName>
        <fullName evidence="2">Isopentenyl-diphosphate Delta-isomerase</fullName>
        <ecNumber evidence="2">5.3.3.2</ecNumber>
    </submittedName>
</protein>
<organism evidence="2 3">
    <name type="scientific">Exiguobacterium aurantiacum</name>
    <dbReference type="NCBI Taxonomy" id="33987"/>
    <lineage>
        <taxon>Bacteria</taxon>
        <taxon>Bacillati</taxon>
        <taxon>Bacillota</taxon>
        <taxon>Bacilli</taxon>
        <taxon>Bacillales</taxon>
        <taxon>Bacillales Family XII. Incertae Sedis</taxon>
        <taxon>Exiguobacterium</taxon>
    </lineage>
</organism>
<gene>
    <name evidence="2" type="primary">idi_2</name>
    <name evidence="2" type="ORF">NCTC13163_03057</name>
</gene>
<dbReference type="AlphaFoldDB" id="A0A377FXS4"/>
<keyword evidence="2" id="KW-0413">Isomerase</keyword>
<dbReference type="Gene3D" id="3.90.79.10">
    <property type="entry name" value="Nucleoside Triphosphate Pyrophosphohydrolase"/>
    <property type="match status" value="1"/>
</dbReference>
<sequence>MELWDVYTVDREKTGRTWQRGNRLENGDYHLVIHVCIFNKNGQMLIQQRQPFKDGWSNMWDITVGGSATVGDTSQQAAMRELEEEIGLKLDLTHTRPHLTVNFDEGFDDIYLVEADVDLDELTLQESEVQAVQWADESTILSMIRSGAFIPYHEPMIPLLFAMRGQWGGINHVGTISMDE</sequence>
<dbReference type="EC" id="5.3.3.2" evidence="2"/>
<dbReference type="PANTHER" id="PTHR10885:SF0">
    <property type="entry name" value="ISOPENTENYL-DIPHOSPHATE DELTA-ISOMERASE"/>
    <property type="match status" value="1"/>
</dbReference>